<evidence type="ECO:0000256" key="1">
    <source>
        <dbReference type="SAM" id="MobiDB-lite"/>
    </source>
</evidence>
<feature type="compositionally biased region" description="Basic and acidic residues" evidence="1">
    <location>
        <begin position="88"/>
        <end position="98"/>
    </location>
</feature>
<evidence type="ECO:0000313" key="3">
    <source>
        <dbReference type="Proteomes" id="UP001159363"/>
    </source>
</evidence>
<keyword evidence="3" id="KW-1185">Reference proteome</keyword>
<feature type="region of interest" description="Disordered" evidence="1">
    <location>
        <begin position="1"/>
        <end position="31"/>
    </location>
</feature>
<comment type="caution">
    <text evidence="2">The sequence shown here is derived from an EMBL/GenBank/DDBJ whole genome shotgun (WGS) entry which is preliminary data.</text>
</comment>
<organism evidence="2 3">
    <name type="scientific">Dryococelus australis</name>
    <dbReference type="NCBI Taxonomy" id="614101"/>
    <lineage>
        <taxon>Eukaryota</taxon>
        <taxon>Metazoa</taxon>
        <taxon>Ecdysozoa</taxon>
        <taxon>Arthropoda</taxon>
        <taxon>Hexapoda</taxon>
        <taxon>Insecta</taxon>
        <taxon>Pterygota</taxon>
        <taxon>Neoptera</taxon>
        <taxon>Polyneoptera</taxon>
        <taxon>Phasmatodea</taxon>
        <taxon>Verophasmatodea</taxon>
        <taxon>Anareolatae</taxon>
        <taxon>Phasmatidae</taxon>
        <taxon>Eurycanthinae</taxon>
        <taxon>Dryococelus</taxon>
    </lineage>
</organism>
<gene>
    <name evidence="2" type="ORF">PR048_024907</name>
</gene>
<sequence>MGCARGGCYQPPPPPPPLLDSVKVEREGGGGPQLEVLATHLTSPRPQYRWTGQISTPGLIEVTLDQRQNERAGEKGDPRENPLSSGIVRHESPGEARPDIVPGLPTWQARMANRSATAAPIFRLTDVWSSAGMLGIEKQEIYEKTHRSAATSGMFATCENPGAIPLGLEPGSPLLEASTLATTQPANQYEIYIIFLMTCATTWLAHPCRTENGRRIFACVFTDLPVWATGCAGRRGITCRVLSVLLLQKSPGIPVFLNVQRRTLAEMSAAARLVPRFGASRGSGDMQLRGNGAPERSVCPAIVLSRALLVITDLLVVPPRLHPLQNPFQYTSRHPLQQLPSQFFFPGSPGSRRHRSLRRDLIPECILYLYLALSVFFDSQAHRHVCLPKPAAEEETRTCCSVSSSVCLALSAVVRKHRLQAVDTVDKISMNSGCRLWTQDHRISLFPLFPVQNSRFREEKKRNFSPFSLISIPPPAFMLAASADHHFCALIIIIRRVTPHGDK</sequence>
<proteinExistence type="predicted"/>
<reference evidence="2 3" key="1">
    <citation type="submission" date="2023-02" db="EMBL/GenBank/DDBJ databases">
        <title>LHISI_Scaffold_Assembly.</title>
        <authorList>
            <person name="Stuart O.P."/>
            <person name="Cleave R."/>
            <person name="Magrath M.J.L."/>
            <person name="Mikheyev A.S."/>
        </authorList>
    </citation>
    <scope>NUCLEOTIDE SEQUENCE [LARGE SCALE GENOMIC DNA]</scope>
    <source>
        <strain evidence="2">Daus_M_001</strain>
        <tissue evidence="2">Leg muscle</tissue>
    </source>
</reference>
<dbReference type="EMBL" id="JARBHB010000010">
    <property type="protein sequence ID" value="KAJ8874066.1"/>
    <property type="molecule type" value="Genomic_DNA"/>
</dbReference>
<dbReference type="Proteomes" id="UP001159363">
    <property type="component" value="Chromosome 9"/>
</dbReference>
<feature type="compositionally biased region" description="Basic and acidic residues" evidence="1">
    <location>
        <begin position="68"/>
        <end position="80"/>
    </location>
</feature>
<protein>
    <submittedName>
        <fullName evidence="2">Uncharacterized protein</fullName>
    </submittedName>
</protein>
<feature type="region of interest" description="Disordered" evidence="1">
    <location>
        <begin position="68"/>
        <end position="100"/>
    </location>
</feature>
<accession>A0ABQ9GPU2</accession>
<evidence type="ECO:0000313" key="2">
    <source>
        <dbReference type="EMBL" id="KAJ8874066.1"/>
    </source>
</evidence>
<name>A0ABQ9GPU2_9NEOP</name>